<gene>
    <name evidence="1" type="ORF">EB796_024940</name>
</gene>
<dbReference type="Proteomes" id="UP000593567">
    <property type="component" value="Unassembled WGS sequence"/>
</dbReference>
<dbReference type="InterPro" id="IPR040268">
    <property type="entry name" value="ARMH2"/>
</dbReference>
<dbReference type="Pfam" id="PF17822">
    <property type="entry name" value="ARMH2"/>
    <property type="match status" value="1"/>
</dbReference>
<protein>
    <submittedName>
        <fullName evidence="1">C6orf229</fullName>
    </submittedName>
</protein>
<dbReference type="Gene3D" id="1.25.10.10">
    <property type="entry name" value="Leucine-rich Repeat Variant"/>
    <property type="match status" value="1"/>
</dbReference>
<reference evidence="1" key="1">
    <citation type="submission" date="2020-06" db="EMBL/GenBank/DDBJ databases">
        <title>Draft genome of Bugula neritina, a colonial animal packing powerful symbionts and potential medicines.</title>
        <authorList>
            <person name="Rayko M."/>
        </authorList>
    </citation>
    <scope>NUCLEOTIDE SEQUENCE [LARGE SCALE GENOMIC DNA]</scope>
    <source>
        <strain evidence="1">Kwan_BN1</strain>
    </source>
</reference>
<evidence type="ECO:0000313" key="1">
    <source>
        <dbReference type="EMBL" id="KAF6016755.1"/>
    </source>
</evidence>
<dbReference type="EMBL" id="VXIV02003472">
    <property type="protein sequence ID" value="KAF6016755.1"/>
    <property type="molecule type" value="Genomic_DNA"/>
</dbReference>
<dbReference type="PANTHER" id="PTHR37679">
    <property type="entry name" value="ARMADILLO-LIKE HELICAL DOMAIN-CONTAINING PROTEIN 2"/>
    <property type="match status" value="1"/>
</dbReference>
<evidence type="ECO:0000313" key="2">
    <source>
        <dbReference type="Proteomes" id="UP000593567"/>
    </source>
</evidence>
<comment type="caution">
    <text evidence="1">The sequence shown here is derived from an EMBL/GenBank/DDBJ whole genome shotgun (WGS) entry which is preliminary data.</text>
</comment>
<keyword evidence="2" id="KW-1185">Reference proteome</keyword>
<proteinExistence type="predicted"/>
<dbReference type="InterPro" id="IPR011989">
    <property type="entry name" value="ARM-like"/>
</dbReference>
<dbReference type="SUPFAM" id="SSF48371">
    <property type="entry name" value="ARM repeat"/>
    <property type="match status" value="1"/>
</dbReference>
<dbReference type="PANTHER" id="PTHR37679:SF1">
    <property type="entry name" value="ARMADILLO-LIKE HELICAL DOMAIN-CONTAINING PROTEIN 2"/>
    <property type="match status" value="1"/>
</dbReference>
<sequence length="214" mass="24090">MLSVAGQIISWLKKKVETTTAHYLGHNQDLQNAELDSDVIIREINYFSKNLMFNSSLTAEEKELYISKIGHMAYMGAPEVSRTAGTCLNEMMTLLKNKRTSESLKESLLMAISEICYLNRDNQSKAVAAFPTLVDIMGSERIHMSRLACYCISCIVCNNFAAMQTLRDEPNLRKNLAGCLSVEVPWFGWSENYAILLVDILGLSEDISELKFNN</sequence>
<dbReference type="OrthoDB" id="5971936at2759"/>
<dbReference type="AlphaFoldDB" id="A0A7J7ISF3"/>
<dbReference type="InterPro" id="IPR016024">
    <property type="entry name" value="ARM-type_fold"/>
</dbReference>
<organism evidence="1 2">
    <name type="scientific">Bugula neritina</name>
    <name type="common">Brown bryozoan</name>
    <name type="synonym">Sertularia neritina</name>
    <dbReference type="NCBI Taxonomy" id="10212"/>
    <lineage>
        <taxon>Eukaryota</taxon>
        <taxon>Metazoa</taxon>
        <taxon>Spiralia</taxon>
        <taxon>Lophotrochozoa</taxon>
        <taxon>Bryozoa</taxon>
        <taxon>Gymnolaemata</taxon>
        <taxon>Cheilostomatida</taxon>
        <taxon>Flustrina</taxon>
        <taxon>Buguloidea</taxon>
        <taxon>Bugulidae</taxon>
        <taxon>Bugula</taxon>
    </lineage>
</organism>
<name>A0A7J7ISF3_BUGNE</name>
<accession>A0A7J7ISF3</accession>